<evidence type="ECO:0000313" key="2">
    <source>
        <dbReference type="Proteomes" id="UP000095287"/>
    </source>
</evidence>
<protein>
    <submittedName>
        <fullName evidence="3">Protein TSSC4</fullName>
    </submittedName>
</protein>
<name>A0A1I7ZEU2_9BILA</name>
<dbReference type="AlphaFoldDB" id="A0A1I7ZEU2"/>
<dbReference type="Proteomes" id="UP000095287">
    <property type="component" value="Unplaced"/>
</dbReference>
<sequence length="260" mass="29147">MEKPKKRKKSKKKRKGVVPYIPQGELKATVPEDVKKSIQESPEEFENDPKKAAPPKKEEEPTSESRSPPKSLRIRKTVSAVEHLKPEYKPYSDLHKFPLPTIKKKVQSVSSVASSSIGECTSLLEDKCSPQVTDVLLHASKVIRMFSDAERDDVDLFINHSKPEYKPYSDLHKFPLPTIKKKVPSVSSVASSSIGECTSLLEDKCSPQVTDVLLHASKVIRMFSDAERDDVDLFINVKSEDDRPKIVFVLGRPIDPVNDG</sequence>
<feature type="region of interest" description="Disordered" evidence="1">
    <location>
        <begin position="1"/>
        <end position="77"/>
    </location>
</feature>
<dbReference type="WBParaSite" id="L893_g25467.t1">
    <property type="protein sequence ID" value="L893_g25467.t1"/>
    <property type="gene ID" value="L893_g25467"/>
</dbReference>
<feature type="compositionally biased region" description="Basic and acidic residues" evidence="1">
    <location>
        <begin position="47"/>
        <end position="60"/>
    </location>
</feature>
<evidence type="ECO:0000256" key="1">
    <source>
        <dbReference type="SAM" id="MobiDB-lite"/>
    </source>
</evidence>
<proteinExistence type="predicted"/>
<keyword evidence="2" id="KW-1185">Reference proteome</keyword>
<evidence type="ECO:0000313" key="3">
    <source>
        <dbReference type="WBParaSite" id="L893_g25467.t1"/>
    </source>
</evidence>
<feature type="compositionally biased region" description="Basic residues" evidence="1">
    <location>
        <begin position="1"/>
        <end position="16"/>
    </location>
</feature>
<accession>A0A1I7ZEU2</accession>
<reference evidence="3" key="1">
    <citation type="submission" date="2016-11" db="UniProtKB">
        <authorList>
            <consortium name="WormBaseParasite"/>
        </authorList>
    </citation>
    <scope>IDENTIFICATION</scope>
</reference>
<organism evidence="2 3">
    <name type="scientific">Steinernema glaseri</name>
    <dbReference type="NCBI Taxonomy" id="37863"/>
    <lineage>
        <taxon>Eukaryota</taxon>
        <taxon>Metazoa</taxon>
        <taxon>Ecdysozoa</taxon>
        <taxon>Nematoda</taxon>
        <taxon>Chromadorea</taxon>
        <taxon>Rhabditida</taxon>
        <taxon>Tylenchina</taxon>
        <taxon>Panagrolaimomorpha</taxon>
        <taxon>Strongyloidoidea</taxon>
        <taxon>Steinernematidae</taxon>
        <taxon>Steinernema</taxon>
    </lineage>
</organism>